<feature type="non-terminal residue" evidence="2">
    <location>
        <position position="311"/>
    </location>
</feature>
<feature type="compositionally biased region" description="Basic and acidic residues" evidence="1">
    <location>
        <begin position="300"/>
        <end position="311"/>
    </location>
</feature>
<accession>A0A0F9BI40</accession>
<reference evidence="2" key="1">
    <citation type="journal article" date="2015" name="Nature">
        <title>Complex archaea that bridge the gap between prokaryotes and eukaryotes.</title>
        <authorList>
            <person name="Spang A."/>
            <person name="Saw J.H."/>
            <person name="Jorgensen S.L."/>
            <person name="Zaremba-Niedzwiedzka K."/>
            <person name="Martijn J."/>
            <person name="Lind A.E."/>
            <person name="van Eijk R."/>
            <person name="Schleper C."/>
            <person name="Guy L."/>
            <person name="Ettema T.J."/>
        </authorList>
    </citation>
    <scope>NUCLEOTIDE SEQUENCE</scope>
</reference>
<organism evidence="2">
    <name type="scientific">marine sediment metagenome</name>
    <dbReference type="NCBI Taxonomy" id="412755"/>
    <lineage>
        <taxon>unclassified sequences</taxon>
        <taxon>metagenomes</taxon>
        <taxon>ecological metagenomes</taxon>
    </lineage>
</organism>
<comment type="caution">
    <text evidence="2">The sequence shown here is derived from an EMBL/GenBank/DDBJ whole genome shotgun (WGS) entry which is preliminary data.</text>
</comment>
<evidence type="ECO:0000313" key="2">
    <source>
        <dbReference type="EMBL" id="KKK84046.1"/>
    </source>
</evidence>
<dbReference type="EMBL" id="LAZR01051951">
    <property type="protein sequence ID" value="KKK84046.1"/>
    <property type="molecule type" value="Genomic_DNA"/>
</dbReference>
<proteinExistence type="predicted"/>
<feature type="compositionally biased region" description="Basic residues" evidence="1">
    <location>
        <begin position="286"/>
        <end position="299"/>
    </location>
</feature>
<name>A0A0F9BI40_9ZZZZ</name>
<gene>
    <name evidence="2" type="ORF">LCGC14_2787280</name>
</gene>
<evidence type="ECO:0000256" key="1">
    <source>
        <dbReference type="SAM" id="MobiDB-lite"/>
    </source>
</evidence>
<dbReference type="AlphaFoldDB" id="A0A0F9BI40"/>
<sequence>MIIQYEYTNMRPKTLAIIQDANQIIAEYQEQGFELTVRQIYYQFVARDLLPEEWTDLKTGSKNNLKSYTKLTILLGKARLGGLMDWEAIVDRTRIIYKNSHWDSPWEILESAAQSYKLDTRENQEYYIEVWIEKNALLGVIEPICKKLDITYLPCIGYYSLSSMWRAAGRFISKNKPCIILHLGDHDPSGIDMTRDIRDRLVTFNVKKLKVIRIALNIDQVKEYNPPSNPVKLTDSRKDDYISKYGMESWELDALSPNVIAELIKKRVNHFTDFRKLQVMIEGGKKTRFKKGQAPHNKGKTKDNYEPTRIT</sequence>
<feature type="region of interest" description="Disordered" evidence="1">
    <location>
        <begin position="285"/>
        <end position="311"/>
    </location>
</feature>
<protein>
    <submittedName>
        <fullName evidence="2">Uncharacterized protein</fullName>
    </submittedName>
</protein>